<comment type="caution">
    <text evidence="2">The sequence shown here is derived from an EMBL/GenBank/DDBJ whole genome shotgun (WGS) entry which is preliminary data.</text>
</comment>
<evidence type="ECO:0008006" key="4">
    <source>
        <dbReference type="Google" id="ProtNLM"/>
    </source>
</evidence>
<evidence type="ECO:0000313" key="2">
    <source>
        <dbReference type="EMBL" id="GJD46644.1"/>
    </source>
</evidence>
<protein>
    <recommendedName>
        <fullName evidence="4">DUF1800 domain-containing protein</fullName>
    </recommendedName>
</protein>
<organism evidence="2 3">
    <name type="scientific">Methylobacterium cerastii</name>
    <dbReference type="NCBI Taxonomy" id="932741"/>
    <lineage>
        <taxon>Bacteria</taxon>
        <taxon>Pseudomonadati</taxon>
        <taxon>Pseudomonadota</taxon>
        <taxon>Alphaproteobacteria</taxon>
        <taxon>Hyphomicrobiales</taxon>
        <taxon>Methylobacteriaceae</taxon>
        <taxon>Methylobacterium</taxon>
    </lineage>
</organism>
<name>A0ABQ4QNM0_9HYPH</name>
<dbReference type="Proteomes" id="UP001055117">
    <property type="component" value="Unassembled WGS sequence"/>
</dbReference>
<accession>A0ABQ4QNM0</accession>
<dbReference type="RefSeq" id="WP_147829074.1">
    <property type="nucleotide sequence ID" value="NZ_BPQG01000082.1"/>
</dbReference>
<proteinExistence type="predicted"/>
<evidence type="ECO:0000313" key="3">
    <source>
        <dbReference type="Proteomes" id="UP001055117"/>
    </source>
</evidence>
<sequence>MTTDAVLALNRFGVGARPGEVARIAADPRGWLRAQLSQPAAALIDDPALPSSDAAARQLAQARRAKRDPAAEPAAQPVDPGQPVDKAKAADPGQVRRTIGRSEVAARLAHGVATEAGFVERLALFFANHFAVSADKGPVRVLAGAFEREAIRPHVLGRFADMLGAVQRHPAMLVYLDNQRSVGPGSVAGARRGLGLNENLARETLELHTLGVDGGYGQADVTALAAVLTGRGWVPPLADRPDAGRFLFSPNRHEPGPATILGRTYEPGGLEQGDAVLDALARHPATAHHLARKLATHFIADDPPDGAVAHLATAYREGDGDLAVVAAALVATPEAWDPAPRKFKTPYEFVLSAARLVPGIGAGDGRTLRALAAFGQRTFAPPSPRGWPDAAAEWLAPHAFKARIDWAAEACERAPPADNPVALAEDAFGPLLSAATRREIARAETGAQGLALLLMSPEFQRR</sequence>
<dbReference type="Pfam" id="PF08811">
    <property type="entry name" value="DUF1800"/>
    <property type="match status" value="1"/>
</dbReference>
<evidence type="ECO:0000256" key="1">
    <source>
        <dbReference type="SAM" id="MobiDB-lite"/>
    </source>
</evidence>
<feature type="region of interest" description="Disordered" evidence="1">
    <location>
        <begin position="62"/>
        <end position="96"/>
    </location>
</feature>
<reference evidence="2 3" key="1">
    <citation type="journal article" date="2021" name="Front. Microbiol.">
        <title>Comprehensive Comparative Genomics and Phenotyping of Methylobacterium Species.</title>
        <authorList>
            <person name="Alessa O."/>
            <person name="Ogura Y."/>
            <person name="Fujitani Y."/>
            <person name="Takami H."/>
            <person name="Hayashi T."/>
            <person name="Sahin N."/>
            <person name="Tani A."/>
        </authorList>
    </citation>
    <scope>NUCLEOTIDE SEQUENCE [LARGE SCALE GENOMIC DNA]</scope>
    <source>
        <strain evidence="2 3">DSM 23679</strain>
    </source>
</reference>
<gene>
    <name evidence="2" type="ORF">AFCDBAGC_4527</name>
</gene>
<keyword evidence="3" id="KW-1185">Reference proteome</keyword>
<dbReference type="InterPro" id="IPR014917">
    <property type="entry name" value="DUF1800"/>
</dbReference>
<dbReference type="EMBL" id="BPQG01000082">
    <property type="protein sequence ID" value="GJD46644.1"/>
    <property type="molecule type" value="Genomic_DNA"/>
</dbReference>